<evidence type="ECO:0000256" key="1">
    <source>
        <dbReference type="SAM" id="Phobius"/>
    </source>
</evidence>
<organism evidence="2 3">
    <name type="scientific">Candidatus Woesebacteria bacterium RIFCSPHIGHO2_02_FULL_39_13</name>
    <dbReference type="NCBI Taxonomy" id="1802505"/>
    <lineage>
        <taxon>Bacteria</taxon>
        <taxon>Candidatus Woeseibacteriota</taxon>
    </lineage>
</organism>
<reference evidence="2 3" key="1">
    <citation type="journal article" date="2016" name="Nat. Commun.">
        <title>Thousands of microbial genomes shed light on interconnected biogeochemical processes in an aquifer system.</title>
        <authorList>
            <person name="Anantharaman K."/>
            <person name="Brown C.T."/>
            <person name="Hug L.A."/>
            <person name="Sharon I."/>
            <person name="Castelle C.J."/>
            <person name="Probst A.J."/>
            <person name="Thomas B.C."/>
            <person name="Singh A."/>
            <person name="Wilkins M.J."/>
            <person name="Karaoz U."/>
            <person name="Brodie E.L."/>
            <person name="Williams K.H."/>
            <person name="Hubbard S.S."/>
            <person name="Banfield J.F."/>
        </authorList>
    </citation>
    <scope>NUCLEOTIDE SEQUENCE [LARGE SCALE GENOMIC DNA]</scope>
</reference>
<keyword evidence="1" id="KW-0472">Membrane</keyword>
<dbReference type="Proteomes" id="UP000177169">
    <property type="component" value="Unassembled WGS sequence"/>
</dbReference>
<protein>
    <submittedName>
        <fullName evidence="2">Uncharacterized protein</fullName>
    </submittedName>
</protein>
<gene>
    <name evidence="2" type="ORF">A3D01_01300</name>
</gene>
<name>A0A1F7Z1S8_9BACT</name>
<sequence>MSERERKEEKSDSSGGSYYFIFPEGTTPEIIKKKLPHAGKNFPLMVGASLSLTSLVFEVAVKPKLLQIHERFNVGIPLYTKFSILVSIFILIVYFAFLLLRNEKVEYTSEEIAEGKVKVVPIQKEDKLQNIFMLTVLVLYSAFIIIATLGPIFQMLMK</sequence>
<proteinExistence type="predicted"/>
<keyword evidence="1" id="KW-1133">Transmembrane helix</keyword>
<evidence type="ECO:0000313" key="3">
    <source>
        <dbReference type="Proteomes" id="UP000177169"/>
    </source>
</evidence>
<feature type="transmembrane region" description="Helical" evidence="1">
    <location>
        <begin position="131"/>
        <end position="153"/>
    </location>
</feature>
<keyword evidence="1" id="KW-0812">Transmembrane</keyword>
<dbReference type="AlphaFoldDB" id="A0A1F7Z1S8"/>
<accession>A0A1F7Z1S8</accession>
<dbReference type="EMBL" id="MGGR01000016">
    <property type="protein sequence ID" value="OGM33573.1"/>
    <property type="molecule type" value="Genomic_DNA"/>
</dbReference>
<comment type="caution">
    <text evidence="2">The sequence shown here is derived from an EMBL/GenBank/DDBJ whole genome shotgun (WGS) entry which is preliminary data.</text>
</comment>
<evidence type="ECO:0000313" key="2">
    <source>
        <dbReference type="EMBL" id="OGM33573.1"/>
    </source>
</evidence>
<dbReference type="STRING" id="1802505.A3D01_01300"/>
<feature type="transmembrane region" description="Helical" evidence="1">
    <location>
        <begin position="42"/>
        <end position="61"/>
    </location>
</feature>
<feature type="transmembrane region" description="Helical" evidence="1">
    <location>
        <begin position="81"/>
        <end position="100"/>
    </location>
</feature>